<feature type="transmembrane region" description="Helical" evidence="2">
    <location>
        <begin position="1068"/>
        <end position="1087"/>
    </location>
</feature>
<evidence type="ECO:0000256" key="1">
    <source>
        <dbReference type="ARBA" id="ARBA00022737"/>
    </source>
</evidence>
<organism evidence="3 4">
    <name type="scientific">Linnemannia schmuckeri</name>
    <dbReference type="NCBI Taxonomy" id="64567"/>
    <lineage>
        <taxon>Eukaryota</taxon>
        <taxon>Fungi</taxon>
        <taxon>Fungi incertae sedis</taxon>
        <taxon>Mucoromycota</taxon>
        <taxon>Mortierellomycotina</taxon>
        <taxon>Mortierellomycetes</taxon>
        <taxon>Mortierellales</taxon>
        <taxon>Mortierellaceae</taxon>
        <taxon>Linnemannia</taxon>
    </lineage>
</organism>
<evidence type="ECO:0000256" key="2">
    <source>
        <dbReference type="SAM" id="Phobius"/>
    </source>
</evidence>
<dbReference type="PANTHER" id="PTHR10582:SF2">
    <property type="entry name" value="INACTIVE"/>
    <property type="match status" value="1"/>
</dbReference>
<feature type="transmembrane region" description="Helical" evidence="2">
    <location>
        <begin position="1141"/>
        <end position="1161"/>
    </location>
</feature>
<dbReference type="SUPFAM" id="SSF82171">
    <property type="entry name" value="DPP6 N-terminal domain-like"/>
    <property type="match status" value="1"/>
</dbReference>
<gene>
    <name evidence="3" type="ORF">BG015_004857</name>
</gene>
<feature type="transmembrane region" description="Helical" evidence="2">
    <location>
        <begin position="1099"/>
        <end position="1121"/>
    </location>
</feature>
<sequence>MNQYSLFPHHLNSSVYSSSNSSRFVDSLGSDLDMQLEPLMDKRNRRAVQPEPVRDAVPFETSSMAIYIPGLATTPETSRPGTLAKWYFYMTSRQAGEKHNCDMVNGYQPPLRVYASCQRINWTLLDKDMSEGLYDITLGLSIEGLMLETIESISITVVKQSHSEPTEIITSKDLRNMKMDPAIPKVKGAIRLRLHQQVLKSSRESKGDIKFVMDIRTFPDAKVDSGSIVLYYMETCQNVFGDDNSDRSMTRHKPYTWSFNFYGNGESDYDKVRRSSKSFSHIAVSGDGFYVVTLATLVALAIPATPISRATQATQAGLLVLEVWDVRNSSTVSRNIPCAKATMAMAGNASLDVAVSWSASMIALLDISPIKVSPNKKEGPSSMFKVFTYQRDDNVDHRSQSRLCCNPEYFDRCPSLSTYIGNGRFHFMSSPGVDLANELFVTCDGKALNVYNPFKQWSHIRHIPLDKESSLGYYDLGAALSKHLRGSHLALASRNKQHITVWNIEKGAVVSFMDRPATNTFALSSDGLLMAFARRQHISLHYATTGTMIGACQLQELTNSDLITGVSFIEGDKRIMVETNCKDPGLGPQYLGFIIDTTTLTVEDRYFMPSRVFFHSASEARERLVCLHHYTLDLVPLEDRIVSTPALLQKKRCDDHCTVHWSSLNSLPTALLVPSSGLHFKAQRLPASVAISASKISNPLEEKLIFQAPGEYDTAAFLASHSCLIVQRSSLIMIWKLPRTTSGNLQLILVHNLGPDLDWRVCREQRIFSHNPHVDTSEKDVYLDIEHPFTSDNSKWFVGGVMALVQQFVDANETYRDHIFHYLGRHINTYPDPEIMTSVLGLICSAWSSDDHELYCSFLKALLSSPFTRWIPQPDLEKALNPLMIFLDLSKKDARIIALAEIIIDYCIDAAKVSRDSSFLAPVARSLATLVERKGPHSELALKSLRGFAHVPVSHRSYVIDHHTISYPPEECWKFWTRERTKLFQTPDPILQLSTLPKQDPSSANFTRELYAANFDLLWKQRQGAKSKFGAAGNLAVECHPFDLKELDNPAIAALVDYKWNTIGYRYWLVRFLSECCYYVLVLVAIFKQVYGDHTETLPGLFIAVIAASAVFLFLEAVQYFNNPNRYFSPTFRTYNIADLLAFLSPMLFELRVVKSVCHFVTIIIQVIRTIRVFFFVFAGGILGFTVAILHLLRGCLNSSCSNLSKDFPTNFFESVSAVYFVMGGRYDPFDNDFKSGNWAFHLMLIVFFFFTVILMLNVLIALINLAFNNGDQTWRLTWLENRMRYVESAENMTYIFPGFREKQSCFPSTVFYSATPQQVRNYDKETKRLIEDFAPTVARPDGASKGGGGEDDITSMQLYFEQKQAINNLRSELENGIKGELQGLRDENAVLRAQVGDLQQQLSSLPGQIVALLRADKTQPPVPRPF</sequence>
<keyword evidence="2" id="KW-0472">Membrane</keyword>
<dbReference type="PANTHER" id="PTHR10582">
    <property type="entry name" value="TRANSIENT RECEPTOR POTENTIAL ION CHANNEL PROTEIN"/>
    <property type="match status" value="1"/>
</dbReference>
<feature type="transmembrane region" description="Helical" evidence="2">
    <location>
        <begin position="1239"/>
        <end position="1268"/>
    </location>
</feature>
<dbReference type="GO" id="GO:0005886">
    <property type="term" value="C:plasma membrane"/>
    <property type="evidence" value="ECO:0007669"/>
    <property type="project" value="TreeGrafter"/>
</dbReference>
<dbReference type="GO" id="GO:0098703">
    <property type="term" value="P:calcium ion import across plasma membrane"/>
    <property type="evidence" value="ECO:0007669"/>
    <property type="project" value="TreeGrafter"/>
</dbReference>
<proteinExistence type="predicted"/>
<comment type="caution">
    <text evidence="3">The sequence shown here is derived from an EMBL/GenBank/DDBJ whole genome shotgun (WGS) entry which is preliminary data.</text>
</comment>
<protein>
    <recommendedName>
        <fullName evidence="5">Ion transport domain-containing protein</fullName>
    </recommendedName>
</protein>
<keyword evidence="2" id="KW-0812">Transmembrane</keyword>
<dbReference type="GO" id="GO:0005216">
    <property type="term" value="F:monoatomic ion channel activity"/>
    <property type="evidence" value="ECO:0007669"/>
    <property type="project" value="InterPro"/>
</dbReference>
<keyword evidence="4" id="KW-1185">Reference proteome</keyword>
<keyword evidence="2" id="KW-1133">Transmembrane helix</keyword>
<dbReference type="InterPro" id="IPR024862">
    <property type="entry name" value="TRPV"/>
</dbReference>
<dbReference type="OrthoDB" id="2352140at2759"/>
<name>A0A9P5VCU9_9FUNG</name>
<accession>A0A9P5VCU9</accession>
<dbReference type="Proteomes" id="UP000748756">
    <property type="component" value="Unassembled WGS sequence"/>
</dbReference>
<dbReference type="EMBL" id="JAAAUQ010000226">
    <property type="protein sequence ID" value="KAF9152688.1"/>
    <property type="molecule type" value="Genomic_DNA"/>
</dbReference>
<keyword evidence="1" id="KW-0677">Repeat</keyword>
<evidence type="ECO:0008006" key="5">
    <source>
        <dbReference type="Google" id="ProtNLM"/>
    </source>
</evidence>
<evidence type="ECO:0000313" key="3">
    <source>
        <dbReference type="EMBL" id="KAF9152688.1"/>
    </source>
</evidence>
<feature type="transmembrane region" description="Helical" evidence="2">
    <location>
        <begin position="1173"/>
        <end position="1193"/>
    </location>
</feature>
<evidence type="ECO:0000313" key="4">
    <source>
        <dbReference type="Proteomes" id="UP000748756"/>
    </source>
</evidence>
<reference evidence="3" key="1">
    <citation type="journal article" date="2020" name="Fungal Divers.">
        <title>Resolving the Mortierellaceae phylogeny through synthesis of multi-gene phylogenetics and phylogenomics.</title>
        <authorList>
            <person name="Vandepol N."/>
            <person name="Liber J."/>
            <person name="Desiro A."/>
            <person name="Na H."/>
            <person name="Kennedy M."/>
            <person name="Barry K."/>
            <person name="Grigoriev I.V."/>
            <person name="Miller A.N."/>
            <person name="O'Donnell K."/>
            <person name="Stajich J.E."/>
            <person name="Bonito G."/>
        </authorList>
    </citation>
    <scope>NUCLEOTIDE SEQUENCE</scope>
    <source>
        <strain evidence="3">NRRL 6426</strain>
    </source>
</reference>